<evidence type="ECO:0000256" key="1">
    <source>
        <dbReference type="ARBA" id="ARBA00008361"/>
    </source>
</evidence>
<accession>A0A9Q1CHJ8</accession>
<dbReference type="PANTHER" id="PTHR44942">
    <property type="entry name" value="METHYLTRANSF_11 DOMAIN-CONTAINING PROTEIN"/>
    <property type="match status" value="1"/>
</dbReference>
<dbReference type="OrthoDB" id="506498at2759"/>
<dbReference type="InterPro" id="IPR013216">
    <property type="entry name" value="Methyltransf_11"/>
</dbReference>
<evidence type="ECO:0000256" key="3">
    <source>
        <dbReference type="ARBA" id="ARBA00022679"/>
    </source>
</evidence>
<feature type="domain" description="Methyltransferase type 11" evidence="4">
    <location>
        <begin position="50"/>
        <end position="140"/>
    </location>
</feature>
<evidence type="ECO:0000259" key="4">
    <source>
        <dbReference type="Pfam" id="PF08241"/>
    </source>
</evidence>
<dbReference type="AlphaFoldDB" id="A0A9Q1CHJ8"/>
<evidence type="ECO:0000313" key="6">
    <source>
        <dbReference type="Proteomes" id="UP001152320"/>
    </source>
</evidence>
<keyword evidence="6" id="KW-1185">Reference proteome</keyword>
<comment type="caution">
    <text evidence="5">The sequence shown here is derived from an EMBL/GenBank/DDBJ whole genome shotgun (WGS) entry which is preliminary data.</text>
</comment>
<protein>
    <submittedName>
        <fullName evidence="5">S-adenosylmethionine-dependent methyltransferase CRG1</fullName>
    </submittedName>
</protein>
<dbReference type="SUPFAM" id="SSF53335">
    <property type="entry name" value="S-adenosyl-L-methionine-dependent methyltransferases"/>
    <property type="match status" value="2"/>
</dbReference>
<sequence>MNSSAGPRLFESAAHAKLYLKFRSTYPASVLDKILSFLSEKLSPPFNVAVDVGCGSGQSTRFLAPHFREVIGVDVSDGQLQEAQKITVEGNVVYKKGSAEEIPAEDSSVDLVTCAQSLHWFNAEKFYSECNRVLKPKGCVAAYGYGVNLPCTFNREVQSLMQKEYMQIYSGILGQYWDERRQHVDNLYRDIPLPYKEYERDKSLVLKNTICVDDLIGYIKTWSSYQTYCKKFPDKADFLSEHRKRLLVGAGRYEAVMSSSDRPNLFESVAHAELYRKFRPAYPASVLDKILSFLSEKQSPPFEVAVDVGCGSGQGTRYLTPHFREVVGVDVSDGQLQEARKTTVEGNVIYRIGSGEDVPVPDSSVDLITCAQSMHWFDMEKFFTECNRVLKTNGCIAAYGNGIPLPCTPHQEIQKVMQEMFMEIYSGILGPYTDERRAHVANLYRDIHLPYKDFKRDTTLVKKNIVRVDDMLGFIQSLSSYQIYIKKFPDKADFLSGYRKRFLDTLQPLNPSIPAEDIKFDFVAPIFILLGRKS</sequence>
<name>A0A9Q1CHJ8_HOLLE</name>
<dbReference type="GO" id="GO:0008757">
    <property type="term" value="F:S-adenosylmethionine-dependent methyltransferase activity"/>
    <property type="evidence" value="ECO:0007669"/>
    <property type="project" value="InterPro"/>
</dbReference>
<keyword evidence="3" id="KW-0808">Transferase</keyword>
<proteinExistence type="inferred from homology"/>
<gene>
    <name evidence="5" type="ORF">HOLleu_07692</name>
</gene>
<comment type="similarity">
    <text evidence="1">Belongs to the methyltransferase superfamily.</text>
</comment>
<dbReference type="PANTHER" id="PTHR44942:SF4">
    <property type="entry name" value="METHYLTRANSFERASE TYPE 11 DOMAIN-CONTAINING PROTEIN"/>
    <property type="match status" value="1"/>
</dbReference>
<dbReference type="FunFam" id="3.40.50.150:FF:000370">
    <property type="entry name" value="Si:ch211-93g23.2"/>
    <property type="match status" value="2"/>
</dbReference>
<organism evidence="5 6">
    <name type="scientific">Holothuria leucospilota</name>
    <name type="common">Black long sea cucumber</name>
    <name type="synonym">Mertensiothuria leucospilota</name>
    <dbReference type="NCBI Taxonomy" id="206669"/>
    <lineage>
        <taxon>Eukaryota</taxon>
        <taxon>Metazoa</taxon>
        <taxon>Echinodermata</taxon>
        <taxon>Eleutherozoa</taxon>
        <taxon>Echinozoa</taxon>
        <taxon>Holothuroidea</taxon>
        <taxon>Aspidochirotacea</taxon>
        <taxon>Aspidochirotida</taxon>
        <taxon>Holothuriidae</taxon>
        <taxon>Holothuria</taxon>
    </lineage>
</organism>
<dbReference type="Gene3D" id="3.40.50.150">
    <property type="entry name" value="Vaccinia Virus protein VP39"/>
    <property type="match status" value="2"/>
</dbReference>
<dbReference type="EMBL" id="JAIZAY010000003">
    <property type="protein sequence ID" value="KAJ8044825.1"/>
    <property type="molecule type" value="Genomic_DNA"/>
</dbReference>
<dbReference type="GO" id="GO:0032259">
    <property type="term" value="P:methylation"/>
    <property type="evidence" value="ECO:0007669"/>
    <property type="project" value="UniProtKB-KW"/>
</dbReference>
<dbReference type="CDD" id="cd02440">
    <property type="entry name" value="AdoMet_MTases"/>
    <property type="match status" value="2"/>
</dbReference>
<reference evidence="5" key="1">
    <citation type="submission" date="2021-10" db="EMBL/GenBank/DDBJ databases">
        <title>Tropical sea cucumber genome reveals ecological adaptation and Cuvierian tubules defense mechanism.</title>
        <authorList>
            <person name="Chen T."/>
        </authorList>
    </citation>
    <scope>NUCLEOTIDE SEQUENCE</scope>
    <source>
        <strain evidence="5">Nanhai2018</strain>
        <tissue evidence="5">Muscle</tissue>
    </source>
</reference>
<dbReference type="Pfam" id="PF08241">
    <property type="entry name" value="Methyltransf_11"/>
    <property type="match status" value="2"/>
</dbReference>
<dbReference type="InterPro" id="IPR029063">
    <property type="entry name" value="SAM-dependent_MTases_sf"/>
</dbReference>
<dbReference type="Proteomes" id="UP001152320">
    <property type="component" value="Chromosome 3"/>
</dbReference>
<dbReference type="InterPro" id="IPR051052">
    <property type="entry name" value="Diverse_substrate_MTase"/>
</dbReference>
<evidence type="ECO:0000256" key="2">
    <source>
        <dbReference type="ARBA" id="ARBA00022603"/>
    </source>
</evidence>
<evidence type="ECO:0000313" key="5">
    <source>
        <dbReference type="EMBL" id="KAJ8044825.1"/>
    </source>
</evidence>
<keyword evidence="2 5" id="KW-0489">Methyltransferase</keyword>
<feature type="domain" description="Methyltransferase type 11" evidence="4">
    <location>
        <begin position="306"/>
        <end position="397"/>
    </location>
</feature>